<evidence type="ECO:0000313" key="1">
    <source>
        <dbReference type="EMBL" id="TMV11839.1"/>
    </source>
</evidence>
<comment type="caution">
    <text evidence="1">The sequence shown here is derived from an EMBL/GenBank/DDBJ whole genome shotgun (WGS) entry which is preliminary data.</text>
</comment>
<dbReference type="PANTHER" id="PTHR46246:SF1">
    <property type="entry name" value="GUANOSINE-3',5'-BIS(DIPHOSPHATE) 3'-PYROPHOSPHOHYDROLASE MESH1"/>
    <property type="match status" value="1"/>
</dbReference>
<dbReference type="Gene3D" id="1.10.3210.10">
    <property type="entry name" value="Hypothetical protein af1432"/>
    <property type="match status" value="1"/>
</dbReference>
<sequence length="172" mass="18486">MIRLAESFAREAHAGQIRKGEGARPYDTHLAEVADFVTRHGGDEIAIAAAWLHDTVEDTAVSHGDLVQRFGETVAAVVAELTDDKALPKAERKRMQVVNAPGKSARAALVKCGDKTSNIRSVTLTPPDWPEARKAAYVTWGCEVVDALPPVPQGAMAEFRAAVALFRARSGD</sequence>
<dbReference type="Pfam" id="PF13328">
    <property type="entry name" value="HD_4"/>
    <property type="match status" value="1"/>
</dbReference>
<dbReference type="InterPro" id="IPR052194">
    <property type="entry name" value="MESH1"/>
</dbReference>
<keyword evidence="2" id="KW-1185">Reference proteome</keyword>
<dbReference type="RefSeq" id="WP_138864899.1">
    <property type="nucleotide sequence ID" value="NZ_VCPC01000003.1"/>
</dbReference>
<evidence type="ECO:0000313" key="2">
    <source>
        <dbReference type="Proteomes" id="UP001191082"/>
    </source>
</evidence>
<name>A0ABY2X7R5_9RHOB</name>
<reference evidence="1 2" key="1">
    <citation type="submission" date="2019-05" db="EMBL/GenBank/DDBJ databases">
        <title>Marivita sp. nov. isolated from sea sediment.</title>
        <authorList>
            <person name="Kim W."/>
        </authorList>
    </citation>
    <scope>NUCLEOTIDE SEQUENCE [LARGE SCALE GENOMIC DNA]</scope>
    <source>
        <strain evidence="1 2">CAU 1492</strain>
    </source>
</reference>
<protein>
    <submittedName>
        <fullName evidence="1">HD domain-containing protein</fullName>
    </submittedName>
</protein>
<organism evidence="1 2">
    <name type="scientific">Arenibacterium halophilum</name>
    <dbReference type="NCBI Taxonomy" id="2583821"/>
    <lineage>
        <taxon>Bacteria</taxon>
        <taxon>Pseudomonadati</taxon>
        <taxon>Pseudomonadota</taxon>
        <taxon>Alphaproteobacteria</taxon>
        <taxon>Rhodobacterales</taxon>
        <taxon>Paracoccaceae</taxon>
        <taxon>Arenibacterium</taxon>
    </lineage>
</organism>
<proteinExistence type="predicted"/>
<dbReference type="Proteomes" id="UP001191082">
    <property type="component" value="Unassembled WGS sequence"/>
</dbReference>
<dbReference type="PANTHER" id="PTHR46246">
    <property type="entry name" value="GUANOSINE-3',5'-BIS(DIPHOSPHATE) 3'-PYROPHOSPHOHYDROLASE MESH1"/>
    <property type="match status" value="1"/>
</dbReference>
<dbReference type="SUPFAM" id="SSF109604">
    <property type="entry name" value="HD-domain/PDEase-like"/>
    <property type="match status" value="1"/>
</dbReference>
<accession>A0ABY2X7R5</accession>
<dbReference type="EMBL" id="VCPC01000003">
    <property type="protein sequence ID" value="TMV11839.1"/>
    <property type="molecule type" value="Genomic_DNA"/>
</dbReference>
<gene>
    <name evidence="1" type="ORF">FGK64_16405</name>
</gene>